<dbReference type="GO" id="GO:0008235">
    <property type="term" value="F:metalloexopeptidase activity"/>
    <property type="evidence" value="ECO:0007669"/>
    <property type="project" value="InterPro"/>
</dbReference>
<dbReference type="InterPro" id="IPR045175">
    <property type="entry name" value="M28_fam"/>
</dbReference>
<dbReference type="PANTHER" id="PTHR12147">
    <property type="entry name" value="METALLOPEPTIDASE M28 FAMILY MEMBER"/>
    <property type="match status" value="1"/>
</dbReference>
<dbReference type="PANTHER" id="PTHR12147:SF26">
    <property type="entry name" value="PEPTIDASE M28 DOMAIN-CONTAINING PROTEIN"/>
    <property type="match status" value="1"/>
</dbReference>
<dbReference type="EMBL" id="SPVF01000208">
    <property type="protein sequence ID" value="TFW16577.1"/>
    <property type="molecule type" value="Genomic_DNA"/>
</dbReference>
<gene>
    <name evidence="3" type="ORF">E4L96_16160</name>
</gene>
<dbReference type="RefSeq" id="WP_135208247.1">
    <property type="nucleotide sequence ID" value="NZ_SPVF01000208.1"/>
</dbReference>
<dbReference type="AlphaFoldDB" id="A0A4Y9S4W4"/>
<accession>A0A4Y9S4W4</accession>
<comment type="caution">
    <text evidence="3">The sequence shown here is derived from an EMBL/GenBank/DDBJ whole genome shotgun (WGS) entry which is preliminary data.</text>
</comment>
<feature type="signal peptide" evidence="1">
    <location>
        <begin position="1"/>
        <end position="24"/>
    </location>
</feature>
<keyword evidence="1" id="KW-0732">Signal</keyword>
<evidence type="ECO:0000256" key="1">
    <source>
        <dbReference type="SAM" id="SignalP"/>
    </source>
</evidence>
<dbReference type="OrthoDB" id="9762302at2"/>
<organism evidence="3 4">
    <name type="scientific">Zemynaea arenosa</name>
    <dbReference type="NCBI Taxonomy" id="2561931"/>
    <lineage>
        <taxon>Bacteria</taxon>
        <taxon>Pseudomonadati</taxon>
        <taxon>Pseudomonadota</taxon>
        <taxon>Betaproteobacteria</taxon>
        <taxon>Burkholderiales</taxon>
        <taxon>Oxalobacteraceae</taxon>
        <taxon>Telluria group</taxon>
        <taxon>Zemynaea</taxon>
    </lineage>
</organism>
<evidence type="ECO:0000259" key="2">
    <source>
        <dbReference type="Pfam" id="PF04389"/>
    </source>
</evidence>
<dbReference type="SUPFAM" id="SSF53187">
    <property type="entry name" value="Zn-dependent exopeptidases"/>
    <property type="match status" value="1"/>
</dbReference>
<feature type="chain" id="PRO_5021189896" evidence="1">
    <location>
        <begin position="25"/>
        <end position="483"/>
    </location>
</feature>
<proteinExistence type="predicted"/>
<evidence type="ECO:0000313" key="4">
    <source>
        <dbReference type="Proteomes" id="UP000298438"/>
    </source>
</evidence>
<dbReference type="Gene3D" id="3.40.630.10">
    <property type="entry name" value="Zn peptidases"/>
    <property type="match status" value="2"/>
</dbReference>
<sequence length="483" mass="51767">MRSLAASISLAFLATAGICTSVSAQSNDPVAAAISAQSLKGHLSFLASDLLEGRGTPSRGLDLAAEYIAAQFRRAGLEPAGDDGYFQTSTWDYAQRDMSQFVFSVQAGGQTIVVPAKAVDLRLRDALDVKSAPVVSMAWDAAMADASRADGQILVLPMPKDPRVAYGDLQKKFKGKPAALVLLDPSKKQGGDVNSWLVMEGDAARRTDAGPRVVMVYDPAAIQALGSAGAVATLHVPGPTISKVKLRNVVGVLRGSDPALKNTYVMLTSHYDHLGIRNGEIYNGANDDGSGTVSVIEIASALAAQKERPKRSMVFMTFFGEELGLVGSRYYGKHPVFPFKDTVADLNLEQVGRTDDSEGANVNGANVTGFDFSTVTDALARAGQQYGVRVWKHEKNSDLYFAHSDNQSLADVGVPAHTLSVAYAFPDYHGKDDHWDKIDYDNMAKVDRMVATALRNIANDPVAPTWKNVPNAAKYLEASKNLK</sequence>
<dbReference type="InterPro" id="IPR007484">
    <property type="entry name" value="Peptidase_M28"/>
</dbReference>
<evidence type="ECO:0000313" key="3">
    <source>
        <dbReference type="EMBL" id="TFW16577.1"/>
    </source>
</evidence>
<feature type="domain" description="Peptidase M28" evidence="2">
    <location>
        <begin position="248"/>
        <end position="452"/>
    </location>
</feature>
<keyword evidence="4" id="KW-1185">Reference proteome</keyword>
<dbReference type="Proteomes" id="UP000298438">
    <property type="component" value="Unassembled WGS sequence"/>
</dbReference>
<dbReference type="Pfam" id="PF04389">
    <property type="entry name" value="Peptidase_M28"/>
    <property type="match status" value="1"/>
</dbReference>
<name>A0A4Y9S4W4_9BURK</name>
<reference evidence="3 4" key="1">
    <citation type="submission" date="2019-03" db="EMBL/GenBank/DDBJ databases">
        <title>Draft Genome Sequence of Massilia arenosa sp. nov., a Novel Massilia Species Isolated from a Sandy-loam Maize Soil.</title>
        <authorList>
            <person name="Raths R."/>
            <person name="Peta V."/>
            <person name="Bucking H."/>
        </authorList>
    </citation>
    <scope>NUCLEOTIDE SEQUENCE [LARGE SCALE GENOMIC DNA]</scope>
    <source>
        <strain evidence="3 4">MC02</strain>
    </source>
</reference>
<dbReference type="GO" id="GO:0006508">
    <property type="term" value="P:proteolysis"/>
    <property type="evidence" value="ECO:0007669"/>
    <property type="project" value="InterPro"/>
</dbReference>
<protein>
    <submittedName>
        <fullName evidence="3">M28 family peptidase</fullName>
    </submittedName>
</protein>